<proteinExistence type="predicted"/>
<name>A0ABU1RX87_9FLAO</name>
<evidence type="ECO:0000256" key="1">
    <source>
        <dbReference type="SAM" id="Phobius"/>
    </source>
</evidence>
<evidence type="ECO:0000313" key="3">
    <source>
        <dbReference type="EMBL" id="MDR6843366.1"/>
    </source>
</evidence>
<gene>
    <name evidence="3" type="ORF">J2W95_000046</name>
</gene>
<keyword evidence="1" id="KW-1133">Transmembrane helix</keyword>
<comment type="caution">
    <text evidence="3">The sequence shown here is derived from an EMBL/GenBank/DDBJ whole genome shotgun (WGS) entry which is preliminary data.</text>
</comment>
<reference evidence="3 4" key="1">
    <citation type="submission" date="2023-07" db="EMBL/GenBank/DDBJ databases">
        <title>Sorghum-associated microbial communities from plants grown in Nebraska, USA.</title>
        <authorList>
            <person name="Schachtman D."/>
        </authorList>
    </citation>
    <scope>NUCLEOTIDE SEQUENCE [LARGE SCALE GENOMIC DNA]</scope>
    <source>
        <strain evidence="3 4">BE124</strain>
    </source>
</reference>
<keyword evidence="4" id="KW-1185">Reference proteome</keyword>
<dbReference type="SUPFAM" id="SSF48452">
    <property type="entry name" value="TPR-like"/>
    <property type="match status" value="1"/>
</dbReference>
<evidence type="ECO:0000313" key="4">
    <source>
        <dbReference type="Proteomes" id="UP001261871"/>
    </source>
</evidence>
<dbReference type="PROSITE" id="PS01124">
    <property type="entry name" value="HTH_ARAC_FAMILY_2"/>
    <property type="match status" value="1"/>
</dbReference>
<dbReference type="Gene3D" id="1.10.10.60">
    <property type="entry name" value="Homeodomain-like"/>
    <property type="match status" value="1"/>
</dbReference>
<dbReference type="InterPro" id="IPR018060">
    <property type="entry name" value="HTH_AraC"/>
</dbReference>
<keyword evidence="1" id="KW-0472">Membrane</keyword>
<protein>
    <submittedName>
        <fullName evidence="3">AraC-like DNA-binding protein</fullName>
    </submittedName>
</protein>
<sequence length="553" mass="65158">MTTKYLLIVWLCLYHCTYAQQKNFTIPDSLLSKDYEYFDKNIRYKEKDNVKDLLYAQSWLTKAKKEKNFSQMAMAYKALIYKTQKKLELKYADSIVIAAKQTTDIELIGSAYMTKGIVYYDRKEQMKALDNYLVADEYISKTNNRYLIFKVKYVIGLTKLYLGFYDEAITLFKECANYFKKENDRAYLNSLHSLGLCYNHIGNYKLCSQMNQIGLIAGKHLKSWDMVCYFIQSEGVNQYFKHNYSDAIQKLTMILPAVKRKKDFANETVAYFYIGKSYSAQKLQEKAIPYFKKIDEAFQKQNYIRPDLREAYELLIDYYQQQNNKELQLYYIRTLLKVDKLLNQDYRYLSGRIHKEYDTKKLLQTQRDIEQAMKYEIVCALSIIIVLIVIIVLFICRHFRNKRLFKELMNRNPEVIKSVVSSDSSTEIELGISPEVVTTILKNIEKFELKKKYLEKDMTLGKMASILNTNQKYVSKIIARYRSKGSIEYVNDLKIDHIVELLKNENKYRNYTYKALGDEAGFGSTQSFTKAFNNRTGLSPTYFINKLKDQSAN</sequence>
<accession>A0ABU1RX87</accession>
<dbReference type="Proteomes" id="UP001261871">
    <property type="component" value="Unassembled WGS sequence"/>
</dbReference>
<dbReference type="EMBL" id="JAVDTX010000001">
    <property type="protein sequence ID" value="MDR6843366.1"/>
    <property type="molecule type" value="Genomic_DNA"/>
</dbReference>
<dbReference type="SMART" id="SM00342">
    <property type="entry name" value="HTH_ARAC"/>
    <property type="match status" value="1"/>
</dbReference>
<dbReference type="Gene3D" id="1.25.40.10">
    <property type="entry name" value="Tetratricopeptide repeat domain"/>
    <property type="match status" value="2"/>
</dbReference>
<evidence type="ECO:0000259" key="2">
    <source>
        <dbReference type="PROSITE" id="PS01124"/>
    </source>
</evidence>
<dbReference type="RefSeq" id="WP_310002706.1">
    <property type="nucleotide sequence ID" value="NZ_JAVDTX010000001.1"/>
</dbReference>
<organism evidence="3 4">
    <name type="scientific">Flavobacterium granuli</name>
    <dbReference type="NCBI Taxonomy" id="280093"/>
    <lineage>
        <taxon>Bacteria</taxon>
        <taxon>Pseudomonadati</taxon>
        <taxon>Bacteroidota</taxon>
        <taxon>Flavobacteriia</taxon>
        <taxon>Flavobacteriales</taxon>
        <taxon>Flavobacteriaceae</taxon>
        <taxon>Flavobacterium</taxon>
    </lineage>
</organism>
<keyword evidence="1" id="KW-0812">Transmembrane</keyword>
<feature type="transmembrane region" description="Helical" evidence="1">
    <location>
        <begin position="375"/>
        <end position="396"/>
    </location>
</feature>
<feature type="domain" description="HTH araC/xylS-type" evidence="2">
    <location>
        <begin position="434"/>
        <end position="546"/>
    </location>
</feature>
<dbReference type="InterPro" id="IPR011990">
    <property type="entry name" value="TPR-like_helical_dom_sf"/>
</dbReference>